<dbReference type="InterPro" id="IPR025344">
    <property type="entry name" value="CDP1-like_IMS"/>
</dbReference>
<dbReference type="RefSeq" id="XP_007509799.1">
    <property type="nucleotide sequence ID" value="XM_007509737.1"/>
</dbReference>
<dbReference type="InterPro" id="IPR058032">
    <property type="entry name" value="CDP1-like_a_solenoid_1"/>
</dbReference>
<dbReference type="InterPro" id="IPR044685">
    <property type="entry name" value="CPD1-like"/>
</dbReference>
<dbReference type="Proteomes" id="UP000198341">
    <property type="component" value="Chromosome 12"/>
</dbReference>
<dbReference type="AlphaFoldDB" id="K8ELT4"/>
<reference evidence="5 6" key="1">
    <citation type="submission" date="2011-10" db="EMBL/GenBank/DDBJ databases">
        <authorList>
            <person name="Genoscope - CEA"/>
        </authorList>
    </citation>
    <scope>NUCLEOTIDE SEQUENCE [LARGE SCALE GENOMIC DNA]</scope>
    <source>
        <strain evidence="5 6">RCC 1105</strain>
    </source>
</reference>
<evidence type="ECO:0000313" key="6">
    <source>
        <dbReference type="Proteomes" id="UP000198341"/>
    </source>
</evidence>
<gene>
    <name evidence="5" type="ordered locus">Bathy12g03690</name>
</gene>
<feature type="region of interest" description="Disordered" evidence="1">
    <location>
        <begin position="1"/>
        <end position="116"/>
    </location>
</feature>
<dbReference type="GO" id="GO:0009706">
    <property type="term" value="C:chloroplast inner membrane"/>
    <property type="evidence" value="ECO:0007669"/>
    <property type="project" value="TreeGrafter"/>
</dbReference>
<feature type="domain" description="Plastid division protein CDP1-like 1st alpha solenoid" evidence="4">
    <location>
        <begin position="296"/>
        <end position="452"/>
    </location>
</feature>
<dbReference type="STRING" id="41875.K8ELT4"/>
<evidence type="ECO:0000256" key="1">
    <source>
        <dbReference type="SAM" id="MobiDB-lite"/>
    </source>
</evidence>
<accession>K8ELT4</accession>
<dbReference type="Pfam" id="PF13355">
    <property type="entry name" value="ARC6-like_IMS"/>
    <property type="match status" value="1"/>
</dbReference>
<evidence type="ECO:0000313" key="5">
    <source>
        <dbReference type="EMBL" id="CCO18914.1"/>
    </source>
</evidence>
<dbReference type="GeneID" id="19012491"/>
<feature type="compositionally biased region" description="Low complexity" evidence="1">
    <location>
        <begin position="1"/>
        <end position="11"/>
    </location>
</feature>
<dbReference type="Pfam" id="PF23468">
    <property type="entry name" value="ARC6"/>
    <property type="match status" value="1"/>
</dbReference>
<dbReference type="PANTHER" id="PTHR33925">
    <property type="entry name" value="PLASTID DIVISION PROTEIN CDP1, CHLOROPLASTIC-RELATED"/>
    <property type="match status" value="1"/>
</dbReference>
<feature type="region of interest" description="Disordered" evidence="1">
    <location>
        <begin position="153"/>
        <end position="184"/>
    </location>
</feature>
<dbReference type="eggNOG" id="ENOG502QQSA">
    <property type="taxonomic scope" value="Eukaryota"/>
</dbReference>
<evidence type="ECO:0000259" key="4">
    <source>
        <dbReference type="Pfam" id="PF25515"/>
    </source>
</evidence>
<feature type="compositionally biased region" description="Low complexity" evidence="1">
    <location>
        <begin position="22"/>
        <end position="41"/>
    </location>
</feature>
<protein>
    <submittedName>
        <fullName evidence="5">Uncharacterized protein</fullName>
    </submittedName>
</protein>
<dbReference type="InterPro" id="IPR057137">
    <property type="entry name" value="CDP1-like_a_solenoid_2"/>
</dbReference>
<feature type="domain" description="Plastid division protein CDP1-like 2nd alpha solenoid" evidence="3">
    <location>
        <begin position="471"/>
        <end position="633"/>
    </location>
</feature>
<feature type="compositionally biased region" description="Basic and acidic residues" evidence="1">
    <location>
        <begin position="153"/>
        <end position="176"/>
    </location>
</feature>
<proteinExistence type="predicted"/>
<sequence length="927" mass="101540">MFARTTAATTASGIGSHHRKQSSSSSSGLLDRSSLSAAATSGRRRTSSSSQFCNRTPAINPATDRRFRFKSARRRQQLRVTADDAVNAGDANEESNESGDAKEYDVPSEEDPLPWSTPAAQVEDAAAASNSATNEEKPKILSYAERVAIMKKEKEEAGGGKEGENYKREQQAKMDDEPGTMSSFNLPMQKEVFEIPAERSSPVEEEDSIMNEMKNTHVFLPISYYGILDLSPARATRATIPKAAEAMKNAQVFEGYSNTLRQSRESLIEEAVAVLSDKEARAYHDEDLRNGVLTPIDFERAPAALAMLLEAGENQKVLEYADAILTAKNRRGGDSVNSNGKRDVALTSSMATCEYAQEALYSLGKRPSYVEGSDMLELALKTLEKAPGGKSKSFAPDLKDAIYKELDDALPGVALELLAVPLDQRRGRELGLMALKKCLWAKPGADENEAQNDDAALISKADLQAQSSRFLTAYEHAAMFVEAPDHVPADPEEVYRASISHIVAGLMSGNPLLLVDADDILEQLEIAAKNTNQTSEIGDVTIERTVCLVLLGKTEAACKLLGLSSEETSNSEMATFVRENSPSGDVVEGVCALVDQWIQQVAFPLFRDSARVAPISLEQWFSNPKVTGFVDRYALSPAFAKIEGAGSAAKRALTKGSASVLSSFFPSDDVPVALKKDVTQYRVGVISRLAFTGAIVFSAMNFFGNNSSAFQNVQLPSWQRSATEKKNVNKKSTPAPKKNTNNKNNYKTTTKDKYSKYSSGGISGLKPPQFPTVPKIEVPKIEMPKISVPSISLPKPVKKPMDESTAESVVKRWQQIKAKALGSSHDSRALSNILDGPMLRQWTLRAEDVASHGWCWEYELNKLVIEKIEIYNEDEAIVEARLTELAVLKDRSKVDDDDVYESTYRARYEMRRTSDGGWKIFGGSVVY</sequence>
<dbReference type="GO" id="GO:0010020">
    <property type="term" value="P:chloroplast fission"/>
    <property type="evidence" value="ECO:0007669"/>
    <property type="project" value="TreeGrafter"/>
</dbReference>
<dbReference type="PANTHER" id="PTHR33925:SF1">
    <property type="entry name" value="PROTEIN ACCUMULATION AND REPLICATION OF CHLOROPLASTS 6, CHLOROPLASTIC"/>
    <property type="match status" value="1"/>
</dbReference>
<organism evidence="5 6">
    <name type="scientific">Bathycoccus prasinos</name>
    <dbReference type="NCBI Taxonomy" id="41875"/>
    <lineage>
        <taxon>Eukaryota</taxon>
        <taxon>Viridiplantae</taxon>
        <taxon>Chlorophyta</taxon>
        <taxon>Mamiellophyceae</taxon>
        <taxon>Mamiellales</taxon>
        <taxon>Bathycoccaceae</taxon>
        <taxon>Bathycoccus</taxon>
    </lineage>
</organism>
<dbReference type="OrthoDB" id="512200at2759"/>
<feature type="compositionally biased region" description="Basic residues" evidence="1">
    <location>
        <begin position="67"/>
        <end position="77"/>
    </location>
</feature>
<dbReference type="EMBL" id="FO082267">
    <property type="protein sequence ID" value="CCO18914.1"/>
    <property type="molecule type" value="Genomic_DNA"/>
</dbReference>
<feature type="region of interest" description="Disordered" evidence="1">
    <location>
        <begin position="720"/>
        <end position="755"/>
    </location>
</feature>
<evidence type="ECO:0000259" key="3">
    <source>
        <dbReference type="Pfam" id="PF23468"/>
    </source>
</evidence>
<name>K8ELT4_9CHLO</name>
<keyword evidence="6" id="KW-1185">Reference proteome</keyword>
<dbReference type="KEGG" id="bpg:Bathy12g03690"/>
<evidence type="ECO:0000259" key="2">
    <source>
        <dbReference type="Pfam" id="PF13355"/>
    </source>
</evidence>
<feature type="compositionally biased region" description="Low complexity" evidence="1">
    <location>
        <begin position="730"/>
        <end position="748"/>
    </location>
</feature>
<dbReference type="Pfam" id="PF25515">
    <property type="entry name" value="Arm_PDR"/>
    <property type="match status" value="1"/>
</dbReference>
<feature type="domain" description="Plastid division protein CDP1-like IMS" evidence="2">
    <location>
        <begin position="806"/>
        <end position="920"/>
    </location>
</feature>